<dbReference type="PANTHER" id="PTHR35868">
    <property type="entry name" value="DUF2804 DOMAIN-CONTAINING PROTEIN-RELATED"/>
    <property type="match status" value="1"/>
</dbReference>
<accession>A0A4P6L1G5</accession>
<sequence length="332" mass="35881">MTAGRVLLPLPPAPDRIVGADGLPVLGRHAGILRGCDWERLAPPYVRGRLWRRLHHKRWHYAALSAEGMFCAVAIVDLGWMSTCFAYAFERGDGDMLANFSQDGLPGRLSAAVAADGTGNSTFSRRGVSIDLGPAGLSLRSPWLEIDASFGAAAAPALVASGIVKGGGVHATQKTGGLALEGEVRTWRGEYPLHGGTASIDYSNGLLARRTAWRWASGHAADIGFNLQAGYFGASENALWLDGGLFPLGPAHFVHAADDPMEPWRMFTEDDCLDLIFTPVAARREERNLRIAESRYVQPFGTFSGWVRSTPDAPKRMVGHLAGVAEQHLVRW</sequence>
<dbReference type="EMBL" id="CP035913">
    <property type="protein sequence ID" value="QBE65330.1"/>
    <property type="molecule type" value="Genomic_DNA"/>
</dbReference>
<dbReference type="KEGG" id="plue:EWM63_21995"/>
<keyword evidence="2" id="KW-1185">Reference proteome</keyword>
<reference evidence="1 2" key="1">
    <citation type="submission" date="2019-02" db="EMBL/GenBank/DDBJ databases">
        <title>Draft Genome Sequences of Six Type Strains of the Genus Massilia.</title>
        <authorList>
            <person name="Miess H."/>
            <person name="Frediansyhah A."/>
            <person name="Gross H."/>
        </authorList>
    </citation>
    <scope>NUCLEOTIDE SEQUENCE [LARGE SCALE GENOMIC DNA]</scope>
    <source>
        <strain evidence="1 2">DSM 17473</strain>
    </source>
</reference>
<organism evidence="1 2">
    <name type="scientific">Pseudoduganella lutea</name>
    <dbReference type="NCBI Taxonomy" id="321985"/>
    <lineage>
        <taxon>Bacteria</taxon>
        <taxon>Pseudomonadati</taxon>
        <taxon>Pseudomonadota</taxon>
        <taxon>Betaproteobacteria</taxon>
        <taxon>Burkholderiales</taxon>
        <taxon>Oxalobacteraceae</taxon>
        <taxon>Telluria group</taxon>
        <taxon>Pseudoduganella</taxon>
    </lineage>
</organism>
<evidence type="ECO:0000313" key="2">
    <source>
        <dbReference type="Proteomes" id="UP000290637"/>
    </source>
</evidence>
<gene>
    <name evidence="1" type="ORF">EWM63_21995</name>
</gene>
<dbReference type="RefSeq" id="WP_130188441.1">
    <property type="nucleotide sequence ID" value="NZ_CP035913.1"/>
</dbReference>
<name>A0A4P6L1G5_9BURK</name>
<dbReference type="AlphaFoldDB" id="A0A4P6L1G5"/>
<dbReference type="InterPro" id="IPR021243">
    <property type="entry name" value="DUF2804"/>
</dbReference>
<dbReference type="Pfam" id="PF10974">
    <property type="entry name" value="DUF2804"/>
    <property type="match status" value="1"/>
</dbReference>
<protein>
    <submittedName>
        <fullName evidence="1">DUF2804 domain-containing protein</fullName>
    </submittedName>
</protein>
<dbReference type="PANTHER" id="PTHR35868:SF4">
    <property type="entry name" value="DUF2804 DOMAIN-CONTAINING PROTEIN"/>
    <property type="match status" value="1"/>
</dbReference>
<dbReference type="OrthoDB" id="5413160at2"/>
<evidence type="ECO:0000313" key="1">
    <source>
        <dbReference type="EMBL" id="QBE65330.1"/>
    </source>
</evidence>
<proteinExistence type="predicted"/>
<dbReference type="Proteomes" id="UP000290637">
    <property type="component" value="Chromosome"/>
</dbReference>